<organism evidence="1 2">
    <name type="scientific">Mycena metata</name>
    <dbReference type="NCBI Taxonomy" id="1033252"/>
    <lineage>
        <taxon>Eukaryota</taxon>
        <taxon>Fungi</taxon>
        <taxon>Dikarya</taxon>
        <taxon>Basidiomycota</taxon>
        <taxon>Agaricomycotina</taxon>
        <taxon>Agaricomycetes</taxon>
        <taxon>Agaricomycetidae</taxon>
        <taxon>Agaricales</taxon>
        <taxon>Marasmiineae</taxon>
        <taxon>Mycenaceae</taxon>
        <taxon>Mycena</taxon>
    </lineage>
</organism>
<dbReference type="Proteomes" id="UP001215598">
    <property type="component" value="Unassembled WGS sequence"/>
</dbReference>
<name>A0AAD7JJR4_9AGAR</name>
<accession>A0AAD7JJR4</accession>
<comment type="caution">
    <text evidence="1">The sequence shown here is derived from an EMBL/GenBank/DDBJ whole genome shotgun (WGS) entry which is preliminary data.</text>
</comment>
<keyword evidence="2" id="KW-1185">Reference proteome</keyword>
<gene>
    <name evidence="1" type="ORF">B0H16DRAFT_1454616</name>
</gene>
<proteinExistence type="predicted"/>
<dbReference type="AlphaFoldDB" id="A0AAD7JJR4"/>
<evidence type="ECO:0000313" key="2">
    <source>
        <dbReference type="Proteomes" id="UP001215598"/>
    </source>
</evidence>
<evidence type="ECO:0000313" key="1">
    <source>
        <dbReference type="EMBL" id="KAJ7764791.1"/>
    </source>
</evidence>
<protein>
    <submittedName>
        <fullName evidence="1">Uncharacterized protein</fullName>
    </submittedName>
</protein>
<dbReference type="EMBL" id="JARKIB010000027">
    <property type="protein sequence ID" value="KAJ7764791.1"/>
    <property type="molecule type" value="Genomic_DNA"/>
</dbReference>
<reference evidence="1" key="1">
    <citation type="submission" date="2023-03" db="EMBL/GenBank/DDBJ databases">
        <title>Massive genome expansion in bonnet fungi (Mycena s.s.) driven by repeated elements and novel gene families across ecological guilds.</title>
        <authorList>
            <consortium name="Lawrence Berkeley National Laboratory"/>
            <person name="Harder C.B."/>
            <person name="Miyauchi S."/>
            <person name="Viragh M."/>
            <person name="Kuo A."/>
            <person name="Thoen E."/>
            <person name="Andreopoulos B."/>
            <person name="Lu D."/>
            <person name="Skrede I."/>
            <person name="Drula E."/>
            <person name="Henrissat B."/>
            <person name="Morin E."/>
            <person name="Kohler A."/>
            <person name="Barry K."/>
            <person name="LaButti K."/>
            <person name="Morin E."/>
            <person name="Salamov A."/>
            <person name="Lipzen A."/>
            <person name="Mereny Z."/>
            <person name="Hegedus B."/>
            <person name="Baldrian P."/>
            <person name="Stursova M."/>
            <person name="Weitz H."/>
            <person name="Taylor A."/>
            <person name="Grigoriev I.V."/>
            <person name="Nagy L.G."/>
            <person name="Martin F."/>
            <person name="Kauserud H."/>
        </authorList>
    </citation>
    <scope>NUCLEOTIDE SEQUENCE</scope>
    <source>
        <strain evidence="1">CBHHK182m</strain>
    </source>
</reference>
<sequence>MKGHPTPATFCNSLSLEPTYILFLSPQNFIRNLELLPPNFIQDLKNGSRVASWLPGYSIKGLACWHALARLSSLLLKQAVLCATIREFPLPFNFVLSLILTTFFLQHSQLQYSTTAPETATNATVRECSFSTQFPIYNPRHSVDSTATSGISADTRTEYKSHILTLHLSFSFFNPRPHMRFLTACILDYFNVQPRGDTNFLGFHVHSVRFQPFPLDPCISNPSHHGFDLKLRLNRTLGHLGRD</sequence>